<gene>
    <name evidence="1" type="ORF">M9H77_17763</name>
</gene>
<accession>A0ACC0B5H2</accession>
<proteinExistence type="predicted"/>
<evidence type="ECO:0000313" key="1">
    <source>
        <dbReference type="EMBL" id="KAI5667910.1"/>
    </source>
</evidence>
<protein>
    <submittedName>
        <fullName evidence="1">Uncharacterized protein</fullName>
    </submittedName>
</protein>
<dbReference type="EMBL" id="CM044704">
    <property type="protein sequence ID" value="KAI5667910.1"/>
    <property type="molecule type" value="Genomic_DNA"/>
</dbReference>
<name>A0ACC0B5H2_CATRO</name>
<sequence>MHIFQCSLSRGPWISLSKKRGTNPFHYLKYSSTCGLSVCKYVTLFLPRIKFCLFRKDMCFCFSYVRTVCIVFFFLDGFGYVKYSSPYIRNIIRSFLEPYEYNISYNYGGYSYTRNIKVVWGSNGRRSHEMLKGEQIKKASRDEESSRGIKLPQAKIEIEGSVEVHVEEEMSKEDFCEFMSDMSFEEKESIEIERKGRVNRLLFGDVLEQKDHSLFVNVPYQVNNLDRTYLLVVKDLFHAILVSISYDVVPWNNCDSLGVANHHTFGFIVNNSYGLDGSLFSLPGNRCVKFQEEDLKLFLNTYAFHEIIVGALFTVFRTCDLCLIDVHLCLIDVHLSNCLSFHDSLWNQLLPRDAKLEQSCFDLKCWHDILDLISLVVDLFPSWPPMWGMIRSYFLDQFVGNFLVKKGEGYLCSLIGDLLNKSIRRNIERYSYMIRYFETFFHCP</sequence>
<dbReference type="Proteomes" id="UP001060085">
    <property type="component" value="Linkage Group LG04"/>
</dbReference>
<evidence type="ECO:0000313" key="2">
    <source>
        <dbReference type="Proteomes" id="UP001060085"/>
    </source>
</evidence>
<reference evidence="2" key="1">
    <citation type="journal article" date="2023" name="Nat. Plants">
        <title>Single-cell RNA sequencing provides a high-resolution roadmap for understanding the multicellular compartmentation of specialized metabolism.</title>
        <authorList>
            <person name="Sun S."/>
            <person name="Shen X."/>
            <person name="Li Y."/>
            <person name="Li Y."/>
            <person name="Wang S."/>
            <person name="Li R."/>
            <person name="Zhang H."/>
            <person name="Shen G."/>
            <person name="Guo B."/>
            <person name="Wei J."/>
            <person name="Xu J."/>
            <person name="St-Pierre B."/>
            <person name="Chen S."/>
            <person name="Sun C."/>
        </authorList>
    </citation>
    <scope>NUCLEOTIDE SEQUENCE [LARGE SCALE GENOMIC DNA]</scope>
</reference>
<organism evidence="1 2">
    <name type="scientific">Catharanthus roseus</name>
    <name type="common">Madagascar periwinkle</name>
    <name type="synonym">Vinca rosea</name>
    <dbReference type="NCBI Taxonomy" id="4058"/>
    <lineage>
        <taxon>Eukaryota</taxon>
        <taxon>Viridiplantae</taxon>
        <taxon>Streptophyta</taxon>
        <taxon>Embryophyta</taxon>
        <taxon>Tracheophyta</taxon>
        <taxon>Spermatophyta</taxon>
        <taxon>Magnoliopsida</taxon>
        <taxon>eudicotyledons</taxon>
        <taxon>Gunneridae</taxon>
        <taxon>Pentapetalae</taxon>
        <taxon>asterids</taxon>
        <taxon>lamiids</taxon>
        <taxon>Gentianales</taxon>
        <taxon>Apocynaceae</taxon>
        <taxon>Rauvolfioideae</taxon>
        <taxon>Vinceae</taxon>
        <taxon>Catharanthinae</taxon>
        <taxon>Catharanthus</taxon>
    </lineage>
</organism>
<keyword evidence="2" id="KW-1185">Reference proteome</keyword>
<comment type="caution">
    <text evidence="1">The sequence shown here is derived from an EMBL/GenBank/DDBJ whole genome shotgun (WGS) entry which is preliminary data.</text>
</comment>